<feature type="domain" description="GGDEF" evidence="3">
    <location>
        <begin position="253"/>
        <end position="379"/>
    </location>
</feature>
<dbReference type="AlphaFoldDB" id="A0A1M7KFD5"/>
<reference evidence="4 5" key="1">
    <citation type="submission" date="2016-11" db="EMBL/GenBank/DDBJ databases">
        <authorList>
            <person name="Jaros S."/>
            <person name="Januszkiewicz K."/>
            <person name="Wedrychowicz H."/>
        </authorList>
    </citation>
    <scope>NUCLEOTIDE SEQUENCE [LARGE SCALE GENOMIC DNA]</scope>
    <source>
        <strain evidence="4 5">DSM 46144</strain>
    </source>
</reference>
<evidence type="ECO:0000313" key="4">
    <source>
        <dbReference type="EMBL" id="SHM63979.1"/>
    </source>
</evidence>
<keyword evidence="2" id="KW-1133">Transmembrane helix</keyword>
<dbReference type="SUPFAM" id="SSF55073">
    <property type="entry name" value="Nucleotide cyclase"/>
    <property type="match status" value="1"/>
</dbReference>
<dbReference type="SMART" id="SM00267">
    <property type="entry name" value="GGDEF"/>
    <property type="match status" value="1"/>
</dbReference>
<feature type="transmembrane region" description="Helical" evidence="2">
    <location>
        <begin position="130"/>
        <end position="147"/>
    </location>
</feature>
<feature type="transmembrane region" description="Helical" evidence="2">
    <location>
        <begin position="40"/>
        <end position="59"/>
    </location>
</feature>
<dbReference type="PANTHER" id="PTHR46663">
    <property type="entry name" value="DIGUANYLATE CYCLASE DGCT-RELATED"/>
    <property type="match status" value="1"/>
</dbReference>
<dbReference type="Pfam" id="PF00990">
    <property type="entry name" value="GGDEF"/>
    <property type="match status" value="1"/>
</dbReference>
<feature type="transmembrane region" description="Helical" evidence="2">
    <location>
        <begin position="105"/>
        <end position="124"/>
    </location>
</feature>
<gene>
    <name evidence="4" type="ORF">SAMN05443668_1011104</name>
</gene>
<evidence type="ECO:0000256" key="1">
    <source>
        <dbReference type="SAM" id="MobiDB-lite"/>
    </source>
</evidence>
<organism evidence="4 5">
    <name type="scientific">Cryptosporangium aurantiacum</name>
    <dbReference type="NCBI Taxonomy" id="134849"/>
    <lineage>
        <taxon>Bacteria</taxon>
        <taxon>Bacillati</taxon>
        <taxon>Actinomycetota</taxon>
        <taxon>Actinomycetes</taxon>
        <taxon>Cryptosporangiales</taxon>
        <taxon>Cryptosporangiaceae</taxon>
        <taxon>Cryptosporangium</taxon>
    </lineage>
</organism>
<keyword evidence="2" id="KW-0812">Transmembrane</keyword>
<dbReference type="InterPro" id="IPR000160">
    <property type="entry name" value="GGDEF_dom"/>
</dbReference>
<dbReference type="RefSeq" id="WP_073252009.1">
    <property type="nucleotide sequence ID" value="NZ_FRCS01000001.1"/>
</dbReference>
<dbReference type="InterPro" id="IPR052163">
    <property type="entry name" value="DGC-Regulatory_Protein"/>
</dbReference>
<protein>
    <submittedName>
        <fullName evidence="4">Diguanylate cyclase (GGDEF) domain-containing protein</fullName>
    </submittedName>
</protein>
<keyword evidence="5" id="KW-1185">Reference proteome</keyword>
<dbReference type="EMBL" id="FRCS01000001">
    <property type="protein sequence ID" value="SHM63979.1"/>
    <property type="molecule type" value="Genomic_DNA"/>
</dbReference>
<dbReference type="InterPro" id="IPR029787">
    <property type="entry name" value="Nucleotide_cyclase"/>
</dbReference>
<name>A0A1M7KFD5_9ACTN</name>
<dbReference type="Proteomes" id="UP000184440">
    <property type="component" value="Unassembled WGS sequence"/>
</dbReference>
<feature type="compositionally biased region" description="Low complexity" evidence="1">
    <location>
        <begin position="12"/>
        <end position="22"/>
    </location>
</feature>
<feature type="transmembrane region" description="Helical" evidence="2">
    <location>
        <begin position="154"/>
        <end position="174"/>
    </location>
</feature>
<feature type="transmembrane region" description="Helical" evidence="2">
    <location>
        <begin position="71"/>
        <end position="93"/>
    </location>
</feature>
<dbReference type="NCBIfam" id="TIGR00254">
    <property type="entry name" value="GGDEF"/>
    <property type="match status" value="1"/>
</dbReference>
<evidence type="ECO:0000256" key="2">
    <source>
        <dbReference type="SAM" id="Phobius"/>
    </source>
</evidence>
<dbReference type="STRING" id="134849.SAMN05443668_1011104"/>
<dbReference type="PROSITE" id="PS50887">
    <property type="entry name" value="GGDEF"/>
    <property type="match status" value="1"/>
</dbReference>
<evidence type="ECO:0000259" key="3">
    <source>
        <dbReference type="PROSITE" id="PS50887"/>
    </source>
</evidence>
<feature type="transmembrane region" description="Helical" evidence="2">
    <location>
        <begin position="186"/>
        <end position="205"/>
    </location>
</feature>
<keyword evidence="2" id="KW-0472">Membrane</keyword>
<proteinExistence type="predicted"/>
<feature type="region of interest" description="Disordered" evidence="1">
    <location>
        <begin position="1"/>
        <end position="22"/>
    </location>
</feature>
<dbReference type="Gene3D" id="3.30.70.270">
    <property type="match status" value="1"/>
</dbReference>
<dbReference type="InterPro" id="IPR043128">
    <property type="entry name" value="Rev_trsase/Diguanyl_cyclase"/>
</dbReference>
<sequence length="379" mass="38974">MRFRRSGRGRARSPAGAIGPAAPEPTAAEALLRRRRSTEITGIGVGAVGLVMVLISWAVRGYLPPELERAAPLSVASFGPLTLAVCAAGVLAVRFAGNTRRYQQVGVLQIGLSVGAVLAAGIVLPVTSRAAGACLVVLPILVAGIRFGRRGAVFTWMCGVTGYASVSGILAATAEHHTRVGPAAEASITGFVFAAVLGFFVAWTIGNQTAAVDRQVAALAAAQDALQYQATHDALTGLANRALLYSRDAALQGNGALLGIDLDGFKGVNDTYGHATGDAVLRTVASRLRTCVGTDDLVVRTGGDEFVIVLRGADRDAAEAAAHRVRTALTGPVPTDDGPLRIGVSVGVAVTSGPGPWDVDALAAQADARMYAEKAAHRR</sequence>
<evidence type="ECO:0000313" key="5">
    <source>
        <dbReference type="Proteomes" id="UP000184440"/>
    </source>
</evidence>
<accession>A0A1M7KFD5</accession>
<dbReference type="PANTHER" id="PTHR46663:SF2">
    <property type="entry name" value="GGDEF DOMAIN-CONTAINING PROTEIN"/>
    <property type="match status" value="1"/>
</dbReference>
<dbReference type="CDD" id="cd01949">
    <property type="entry name" value="GGDEF"/>
    <property type="match status" value="1"/>
</dbReference>
<feature type="compositionally biased region" description="Basic residues" evidence="1">
    <location>
        <begin position="1"/>
        <end position="11"/>
    </location>
</feature>
<dbReference type="OrthoDB" id="3284815at2"/>